<dbReference type="Pfam" id="PF01627">
    <property type="entry name" value="Hpt"/>
    <property type="match status" value="1"/>
</dbReference>
<evidence type="ECO:0000256" key="5">
    <source>
        <dbReference type="ARBA" id="ARBA00022741"/>
    </source>
</evidence>
<dbReference type="SUPFAM" id="SSF47226">
    <property type="entry name" value="Histidine-containing phosphotransfer domain, HPT domain"/>
    <property type="match status" value="1"/>
</dbReference>
<evidence type="ECO:0000256" key="8">
    <source>
        <dbReference type="ARBA" id="ARBA00023012"/>
    </source>
</evidence>
<dbReference type="EMBL" id="JXAL01000017">
    <property type="protein sequence ID" value="KIL35671.1"/>
    <property type="molecule type" value="Genomic_DNA"/>
</dbReference>
<evidence type="ECO:0000256" key="7">
    <source>
        <dbReference type="ARBA" id="ARBA00022989"/>
    </source>
</evidence>
<gene>
    <name evidence="14" type="ORF">SD71_12290</name>
</gene>
<keyword evidence="7" id="KW-1133">Transmembrane helix</keyword>
<feature type="modified residue" description="Phosphohistidine" evidence="10">
    <location>
        <position position="204"/>
    </location>
</feature>
<dbReference type="SMART" id="SM00073">
    <property type="entry name" value="HPT"/>
    <property type="match status" value="1"/>
</dbReference>
<dbReference type="InterPro" id="IPR011006">
    <property type="entry name" value="CheY-like_superfamily"/>
</dbReference>
<evidence type="ECO:0008006" key="16">
    <source>
        <dbReference type="Google" id="ProtNLM"/>
    </source>
</evidence>
<dbReference type="Gene3D" id="1.20.120.160">
    <property type="entry name" value="HPT domain"/>
    <property type="match status" value="1"/>
</dbReference>
<keyword evidence="8" id="KW-0902">Two-component regulatory system</keyword>
<dbReference type="CDD" id="cd17546">
    <property type="entry name" value="REC_hyHK_CKI1_RcsC-like"/>
    <property type="match status" value="1"/>
</dbReference>
<dbReference type="SUPFAM" id="SSF52172">
    <property type="entry name" value="CheY-like"/>
    <property type="match status" value="1"/>
</dbReference>
<dbReference type="Pfam" id="PF00072">
    <property type="entry name" value="Response_reg"/>
    <property type="match status" value="1"/>
</dbReference>
<keyword evidence="5" id="KW-0547">Nucleotide-binding</keyword>
<dbReference type="PROSITE" id="PS50894">
    <property type="entry name" value="HPT"/>
    <property type="match status" value="1"/>
</dbReference>
<proteinExistence type="predicted"/>
<dbReference type="PANTHER" id="PTHR45339:SF1">
    <property type="entry name" value="HYBRID SIGNAL TRANSDUCTION HISTIDINE KINASE J"/>
    <property type="match status" value="1"/>
</dbReference>
<dbReference type="PROSITE" id="PS50110">
    <property type="entry name" value="RESPONSE_REGULATORY"/>
    <property type="match status" value="1"/>
</dbReference>
<sequence>MFHVKLDDQVNSGIILVVDDQQINRLISRQLLIELGFNVVLANNGKEALDILERSPVDLILMDLYMPVMDGIETAIKIRADNRFNELPIVALTADDKQDQRIRCLNAGMNDVIAKPLQSEVIISVVSRLLPAAPLTHVNSSSGERHWPDTPGINVPIALERLNGKTELYFKMLDKFQQQYAEAAIALRWMLDTGDVQSAIRFLHSISGAAAHLGASTIQTQAAALETLLREQPGREVEFALFESSMNEAMETINQLLSAND</sequence>
<evidence type="ECO:0000256" key="9">
    <source>
        <dbReference type="ARBA" id="ARBA00023136"/>
    </source>
</evidence>
<dbReference type="InterPro" id="IPR001789">
    <property type="entry name" value="Sig_transdc_resp-reg_receiver"/>
</dbReference>
<evidence type="ECO:0000259" key="12">
    <source>
        <dbReference type="PROSITE" id="PS50110"/>
    </source>
</evidence>
<evidence type="ECO:0000256" key="1">
    <source>
        <dbReference type="ARBA" id="ARBA00004651"/>
    </source>
</evidence>
<dbReference type="Proteomes" id="UP000054526">
    <property type="component" value="Unassembled WGS sequence"/>
</dbReference>
<comment type="subcellular location">
    <subcellularLocation>
        <location evidence="1">Cell membrane</location>
        <topology evidence="1">Multi-pass membrane protein</topology>
    </subcellularLocation>
</comment>
<keyword evidence="3 11" id="KW-0597">Phosphoprotein</keyword>
<feature type="modified residue" description="4-aspartylphosphate" evidence="11">
    <location>
        <position position="63"/>
    </location>
</feature>
<organism evidence="14 15">
    <name type="scientific">Cohnella kolymensis</name>
    <dbReference type="NCBI Taxonomy" id="1590652"/>
    <lineage>
        <taxon>Bacteria</taxon>
        <taxon>Bacillati</taxon>
        <taxon>Bacillota</taxon>
        <taxon>Bacilli</taxon>
        <taxon>Bacillales</taxon>
        <taxon>Paenibacillaceae</taxon>
        <taxon>Cohnella</taxon>
    </lineage>
</organism>
<protein>
    <recommendedName>
        <fullName evidence="16">Response regulatory domain-containing protein</fullName>
    </recommendedName>
</protein>
<feature type="domain" description="Response regulatory" evidence="12">
    <location>
        <begin position="14"/>
        <end position="130"/>
    </location>
</feature>
<keyword evidence="4" id="KW-0812">Transmembrane</keyword>
<evidence type="ECO:0000259" key="13">
    <source>
        <dbReference type="PROSITE" id="PS50894"/>
    </source>
</evidence>
<dbReference type="SMART" id="SM00448">
    <property type="entry name" value="REC"/>
    <property type="match status" value="1"/>
</dbReference>
<name>A0ABR5A3P5_9BACL</name>
<dbReference type="InterPro" id="IPR036641">
    <property type="entry name" value="HPT_dom_sf"/>
</dbReference>
<dbReference type="InterPro" id="IPR008207">
    <property type="entry name" value="Sig_transdc_His_kin_Hpt_dom"/>
</dbReference>
<evidence type="ECO:0000256" key="4">
    <source>
        <dbReference type="ARBA" id="ARBA00022692"/>
    </source>
</evidence>
<keyword evidence="15" id="KW-1185">Reference proteome</keyword>
<evidence type="ECO:0000313" key="14">
    <source>
        <dbReference type="EMBL" id="KIL35671.1"/>
    </source>
</evidence>
<comment type="caution">
    <text evidence="14">The sequence shown here is derived from an EMBL/GenBank/DDBJ whole genome shotgun (WGS) entry which is preliminary data.</text>
</comment>
<keyword evidence="9" id="KW-0472">Membrane</keyword>
<evidence type="ECO:0000256" key="6">
    <source>
        <dbReference type="ARBA" id="ARBA00022840"/>
    </source>
</evidence>
<evidence type="ECO:0000256" key="10">
    <source>
        <dbReference type="PROSITE-ProRule" id="PRU00110"/>
    </source>
</evidence>
<evidence type="ECO:0000256" key="11">
    <source>
        <dbReference type="PROSITE-ProRule" id="PRU00169"/>
    </source>
</evidence>
<dbReference type="CDD" id="cd00088">
    <property type="entry name" value="HPT"/>
    <property type="match status" value="1"/>
</dbReference>
<keyword evidence="6" id="KW-0067">ATP-binding</keyword>
<dbReference type="Gene3D" id="3.40.50.2300">
    <property type="match status" value="1"/>
</dbReference>
<evidence type="ECO:0000256" key="3">
    <source>
        <dbReference type="ARBA" id="ARBA00022553"/>
    </source>
</evidence>
<feature type="domain" description="HPt" evidence="13">
    <location>
        <begin position="165"/>
        <end position="261"/>
    </location>
</feature>
<evidence type="ECO:0000256" key="2">
    <source>
        <dbReference type="ARBA" id="ARBA00022475"/>
    </source>
</evidence>
<reference evidence="14 15" key="1">
    <citation type="submission" date="2014-12" db="EMBL/GenBank/DDBJ databases">
        <title>Draft genome sequence of Cohnella kolymensis strain B-2846.</title>
        <authorList>
            <person name="Karlyshev A.V."/>
            <person name="Kudryashova E.B."/>
        </authorList>
    </citation>
    <scope>NUCLEOTIDE SEQUENCE [LARGE SCALE GENOMIC DNA]</scope>
    <source>
        <strain evidence="14 15">VKM B-2846</strain>
    </source>
</reference>
<accession>A0ABR5A3P5</accession>
<evidence type="ECO:0000313" key="15">
    <source>
        <dbReference type="Proteomes" id="UP000054526"/>
    </source>
</evidence>
<dbReference type="PANTHER" id="PTHR45339">
    <property type="entry name" value="HYBRID SIGNAL TRANSDUCTION HISTIDINE KINASE J"/>
    <property type="match status" value="1"/>
</dbReference>
<keyword evidence="2" id="KW-1003">Cell membrane</keyword>